<protein>
    <submittedName>
        <fullName evidence="1">Uncharacterized protein</fullName>
    </submittedName>
</protein>
<accession>A0AAP0FIW1</accession>
<gene>
    <name evidence="1" type="ORF">Syun_023608</name>
</gene>
<reference evidence="1 2" key="1">
    <citation type="submission" date="2024-01" db="EMBL/GenBank/DDBJ databases">
        <title>Genome assemblies of Stephania.</title>
        <authorList>
            <person name="Yang L."/>
        </authorList>
    </citation>
    <scope>NUCLEOTIDE SEQUENCE [LARGE SCALE GENOMIC DNA]</scope>
    <source>
        <strain evidence="1">YNDBR</strain>
        <tissue evidence="1">Leaf</tissue>
    </source>
</reference>
<comment type="caution">
    <text evidence="1">The sequence shown here is derived from an EMBL/GenBank/DDBJ whole genome shotgun (WGS) entry which is preliminary data.</text>
</comment>
<evidence type="ECO:0000313" key="2">
    <source>
        <dbReference type="Proteomes" id="UP001420932"/>
    </source>
</evidence>
<sequence>MSPPEIRTYVFRRVDLTYDPDLTHGTSQVFRPLHPGWLRSQHVALVKNPRSGVAHPEMYLMEAETGEKATGELD</sequence>
<keyword evidence="2" id="KW-1185">Reference proteome</keyword>
<evidence type="ECO:0000313" key="1">
    <source>
        <dbReference type="EMBL" id="KAK9107597.1"/>
    </source>
</evidence>
<dbReference type="AlphaFoldDB" id="A0AAP0FIW1"/>
<dbReference type="EMBL" id="JBBNAF010000010">
    <property type="protein sequence ID" value="KAK9107597.1"/>
    <property type="molecule type" value="Genomic_DNA"/>
</dbReference>
<dbReference type="Proteomes" id="UP001420932">
    <property type="component" value="Unassembled WGS sequence"/>
</dbReference>
<organism evidence="1 2">
    <name type="scientific">Stephania yunnanensis</name>
    <dbReference type="NCBI Taxonomy" id="152371"/>
    <lineage>
        <taxon>Eukaryota</taxon>
        <taxon>Viridiplantae</taxon>
        <taxon>Streptophyta</taxon>
        <taxon>Embryophyta</taxon>
        <taxon>Tracheophyta</taxon>
        <taxon>Spermatophyta</taxon>
        <taxon>Magnoliopsida</taxon>
        <taxon>Ranunculales</taxon>
        <taxon>Menispermaceae</taxon>
        <taxon>Menispermoideae</taxon>
        <taxon>Cissampelideae</taxon>
        <taxon>Stephania</taxon>
    </lineage>
</organism>
<proteinExistence type="predicted"/>
<name>A0AAP0FIW1_9MAGN</name>